<protein>
    <submittedName>
        <fullName evidence="1">Uncharacterized protein</fullName>
    </submittedName>
</protein>
<reference evidence="1" key="1">
    <citation type="journal article" date="2021" name="New Phytol.">
        <title>Evolutionary innovations through gain and loss of genes in the ectomycorrhizal Boletales.</title>
        <authorList>
            <person name="Wu G."/>
            <person name="Miyauchi S."/>
            <person name="Morin E."/>
            <person name="Kuo A."/>
            <person name="Drula E."/>
            <person name="Varga T."/>
            <person name="Kohler A."/>
            <person name="Feng B."/>
            <person name="Cao Y."/>
            <person name="Lipzen A."/>
            <person name="Daum C."/>
            <person name="Hundley H."/>
            <person name="Pangilinan J."/>
            <person name="Johnson J."/>
            <person name="Barry K."/>
            <person name="LaButti K."/>
            <person name="Ng V."/>
            <person name="Ahrendt S."/>
            <person name="Min B."/>
            <person name="Choi I.G."/>
            <person name="Park H."/>
            <person name="Plett J.M."/>
            <person name="Magnuson J."/>
            <person name="Spatafora J.W."/>
            <person name="Nagy L.G."/>
            <person name="Henrissat B."/>
            <person name="Grigoriev I.V."/>
            <person name="Yang Z.L."/>
            <person name="Xu J."/>
            <person name="Martin F.M."/>
        </authorList>
    </citation>
    <scope>NUCLEOTIDE SEQUENCE</scope>
    <source>
        <strain evidence="1">ATCC 28755</strain>
    </source>
</reference>
<feature type="non-terminal residue" evidence="1">
    <location>
        <position position="97"/>
    </location>
</feature>
<dbReference type="Proteomes" id="UP000790377">
    <property type="component" value="Unassembled WGS sequence"/>
</dbReference>
<evidence type="ECO:0000313" key="2">
    <source>
        <dbReference type="Proteomes" id="UP000790377"/>
    </source>
</evidence>
<accession>A0ACB7ZW60</accession>
<evidence type="ECO:0000313" key="1">
    <source>
        <dbReference type="EMBL" id="KAH7905270.1"/>
    </source>
</evidence>
<keyword evidence="2" id="KW-1185">Reference proteome</keyword>
<comment type="caution">
    <text evidence="1">The sequence shown here is derived from an EMBL/GenBank/DDBJ whole genome shotgun (WGS) entry which is preliminary data.</text>
</comment>
<gene>
    <name evidence="1" type="ORF">BJ138DRAFT_994185</name>
</gene>
<feature type="non-terminal residue" evidence="1">
    <location>
        <position position="1"/>
    </location>
</feature>
<organism evidence="1 2">
    <name type="scientific">Hygrophoropsis aurantiaca</name>
    <dbReference type="NCBI Taxonomy" id="72124"/>
    <lineage>
        <taxon>Eukaryota</taxon>
        <taxon>Fungi</taxon>
        <taxon>Dikarya</taxon>
        <taxon>Basidiomycota</taxon>
        <taxon>Agaricomycotina</taxon>
        <taxon>Agaricomycetes</taxon>
        <taxon>Agaricomycetidae</taxon>
        <taxon>Boletales</taxon>
        <taxon>Coniophorineae</taxon>
        <taxon>Hygrophoropsidaceae</taxon>
        <taxon>Hygrophoropsis</taxon>
    </lineage>
</organism>
<proteinExistence type="predicted"/>
<dbReference type="EMBL" id="MU268230">
    <property type="protein sequence ID" value="KAH7905270.1"/>
    <property type="molecule type" value="Genomic_DNA"/>
</dbReference>
<sequence length="97" mass="11213">KWLLVNQIIRDSKIGILALQETHLTKEEESKLNELFKSKIRIISSINEEHTKARGVALVLNNRTTNTKNIKEYELIPGRALLIQVPWHDEELINVMA</sequence>
<name>A0ACB7ZW60_9AGAM</name>